<protein>
    <submittedName>
        <fullName evidence="1">Uncharacterized protein</fullName>
    </submittedName>
</protein>
<sequence>MNKVILLDLEQNKPAASLLRELLQHYSTLYLFNCQKQFEYALVDLTELAGWIQSGRIVVLETAEADFKEFEYALVVGQCLALLEAEVHVDVISAMPESELLVQLLGASAVSCSLIKMEASAQQKSRTVIYRLPSREAFEKKPQLQLVKKYCDLLGKMQGKPATIQGLKHSIISSLNIFAETAQQLVGLLINLKIVRSQDGHVSYRKRILAHWLNLKLEEYMQAEVHTMPLPSQPSVETFDIHTTEISTNSSASLEAALKQQRHTEDLYSEFARIDPLQWQIIRQLDQAGHKKPDNIYALRDLLKSIFPEANIQLLLKEMLEKGYIYWDGYKMHYSPEILLH</sequence>
<accession>A0A3D3G1A1</accession>
<proteinExistence type="predicted"/>
<dbReference type="Proteomes" id="UP000262257">
    <property type="component" value="Unassembled WGS sequence"/>
</dbReference>
<dbReference type="AlphaFoldDB" id="A0A3D3G1A1"/>
<comment type="caution">
    <text evidence="1">The sequence shown here is derived from an EMBL/GenBank/DDBJ whole genome shotgun (WGS) entry which is preliminary data.</text>
</comment>
<evidence type="ECO:0000313" key="2">
    <source>
        <dbReference type="Proteomes" id="UP000262257"/>
    </source>
</evidence>
<dbReference type="EMBL" id="DPXL01000111">
    <property type="protein sequence ID" value="HCM31645.1"/>
    <property type="molecule type" value="Genomic_DNA"/>
</dbReference>
<gene>
    <name evidence="1" type="ORF">DIC32_08960</name>
</gene>
<organism evidence="1 2">
    <name type="scientific">Acinetobacter radioresistens</name>
    <dbReference type="NCBI Taxonomy" id="40216"/>
    <lineage>
        <taxon>Bacteria</taxon>
        <taxon>Pseudomonadati</taxon>
        <taxon>Pseudomonadota</taxon>
        <taxon>Gammaproteobacteria</taxon>
        <taxon>Moraxellales</taxon>
        <taxon>Moraxellaceae</taxon>
        <taxon>Acinetobacter</taxon>
    </lineage>
</organism>
<dbReference type="RefSeq" id="WP_005405855.1">
    <property type="nucleotide sequence ID" value="NZ_BKVS01000002.1"/>
</dbReference>
<evidence type="ECO:0000313" key="1">
    <source>
        <dbReference type="EMBL" id="HCM31645.1"/>
    </source>
</evidence>
<name>A0A3D3G1A1_ACIRA</name>
<reference evidence="1 2" key="1">
    <citation type="journal article" date="2018" name="Nat. Biotechnol.">
        <title>A standardized bacterial taxonomy based on genome phylogeny substantially revises the tree of life.</title>
        <authorList>
            <person name="Parks D.H."/>
            <person name="Chuvochina M."/>
            <person name="Waite D.W."/>
            <person name="Rinke C."/>
            <person name="Skarshewski A."/>
            <person name="Chaumeil P.A."/>
            <person name="Hugenholtz P."/>
        </authorList>
    </citation>
    <scope>NUCLEOTIDE SEQUENCE [LARGE SCALE GENOMIC DNA]</scope>
    <source>
        <strain evidence="1">UBA10045</strain>
    </source>
</reference>